<name>A0ABN2MFU7_9ACTN</name>
<protein>
    <submittedName>
        <fullName evidence="2">Uncharacterized protein</fullName>
    </submittedName>
</protein>
<comment type="caution">
    <text evidence="2">The sequence shown here is derived from an EMBL/GenBank/DDBJ whole genome shotgun (WGS) entry which is preliminary data.</text>
</comment>
<dbReference type="RefSeq" id="WP_344137679.1">
    <property type="nucleotide sequence ID" value="NZ_BAAALT010000215.1"/>
</dbReference>
<gene>
    <name evidence="2" type="ORF">GCM10009682_51480</name>
</gene>
<evidence type="ECO:0000313" key="3">
    <source>
        <dbReference type="Proteomes" id="UP001500218"/>
    </source>
</evidence>
<dbReference type="Proteomes" id="UP001500218">
    <property type="component" value="Unassembled WGS sequence"/>
</dbReference>
<organism evidence="2 3">
    <name type="scientific">Luedemannella flava</name>
    <dbReference type="NCBI Taxonomy" id="349316"/>
    <lineage>
        <taxon>Bacteria</taxon>
        <taxon>Bacillati</taxon>
        <taxon>Actinomycetota</taxon>
        <taxon>Actinomycetes</taxon>
        <taxon>Micromonosporales</taxon>
        <taxon>Micromonosporaceae</taxon>
        <taxon>Luedemannella</taxon>
    </lineage>
</organism>
<accession>A0ABN2MFU7</accession>
<evidence type="ECO:0000313" key="2">
    <source>
        <dbReference type="EMBL" id="GAA1825080.1"/>
    </source>
</evidence>
<dbReference type="EMBL" id="BAAALT010000215">
    <property type="protein sequence ID" value="GAA1825080.1"/>
    <property type="molecule type" value="Genomic_DNA"/>
</dbReference>
<evidence type="ECO:0000256" key="1">
    <source>
        <dbReference type="SAM" id="MobiDB-lite"/>
    </source>
</evidence>
<keyword evidence="3" id="KW-1185">Reference proteome</keyword>
<proteinExistence type="predicted"/>
<feature type="region of interest" description="Disordered" evidence="1">
    <location>
        <begin position="123"/>
        <end position="152"/>
    </location>
</feature>
<sequence length="152" mass="15877">MLFAAFAPVAGQLFGSGEQREVLPRAMMFTVATVAGCDSASISVYRYGLAVDTVPSDAVAAELDDLQFATGVGPGPDVTRHGKPVYAPDLAHSSRWPVLAATAAQLDVGSALYVALAGAMDERRNQVDRSEAAQPHTRRSCPTGAEPEETSA</sequence>
<reference evidence="2 3" key="1">
    <citation type="journal article" date="2019" name="Int. J. Syst. Evol. Microbiol.">
        <title>The Global Catalogue of Microorganisms (GCM) 10K type strain sequencing project: providing services to taxonomists for standard genome sequencing and annotation.</title>
        <authorList>
            <consortium name="The Broad Institute Genomics Platform"/>
            <consortium name="The Broad Institute Genome Sequencing Center for Infectious Disease"/>
            <person name="Wu L."/>
            <person name="Ma J."/>
        </authorList>
    </citation>
    <scope>NUCLEOTIDE SEQUENCE [LARGE SCALE GENOMIC DNA]</scope>
    <source>
        <strain evidence="2 3">JCM 13250</strain>
    </source>
</reference>
<dbReference type="SUPFAM" id="SSF55781">
    <property type="entry name" value="GAF domain-like"/>
    <property type="match status" value="1"/>
</dbReference>